<dbReference type="PROSITE" id="PS50206">
    <property type="entry name" value="RHODANESE_3"/>
    <property type="match status" value="1"/>
</dbReference>
<dbReference type="SUPFAM" id="SSF52821">
    <property type="entry name" value="Rhodanese/Cell cycle control phosphatase"/>
    <property type="match status" value="1"/>
</dbReference>
<comment type="caution">
    <text evidence="2">The sequence shown here is derived from an EMBL/GenBank/DDBJ whole genome shotgun (WGS) entry which is preliminary data.</text>
</comment>
<keyword evidence="3" id="KW-1185">Reference proteome</keyword>
<protein>
    <submittedName>
        <fullName evidence="2">Rhodanese-like domain-containing protein</fullName>
    </submittedName>
</protein>
<organism evidence="2 3">
    <name type="scientific">Nocardia lasii</name>
    <dbReference type="NCBI Taxonomy" id="1616107"/>
    <lineage>
        <taxon>Bacteria</taxon>
        <taxon>Bacillati</taxon>
        <taxon>Actinomycetota</taxon>
        <taxon>Actinomycetes</taxon>
        <taxon>Mycobacteriales</taxon>
        <taxon>Nocardiaceae</taxon>
        <taxon>Nocardia</taxon>
    </lineage>
</organism>
<dbReference type="RefSeq" id="WP_378608454.1">
    <property type="nucleotide sequence ID" value="NZ_JBHSQN010000014.1"/>
</dbReference>
<evidence type="ECO:0000259" key="1">
    <source>
        <dbReference type="PROSITE" id="PS50206"/>
    </source>
</evidence>
<dbReference type="InterPro" id="IPR036873">
    <property type="entry name" value="Rhodanese-like_dom_sf"/>
</dbReference>
<name>A0ABW1JWD1_9NOCA</name>
<accession>A0ABW1JWD1</accession>
<feature type="domain" description="Rhodanese" evidence="1">
    <location>
        <begin position="18"/>
        <end position="125"/>
    </location>
</feature>
<dbReference type="Gene3D" id="3.40.250.10">
    <property type="entry name" value="Rhodanese-like domain"/>
    <property type="match status" value="1"/>
</dbReference>
<reference evidence="3" key="1">
    <citation type="journal article" date="2019" name="Int. J. Syst. Evol. Microbiol.">
        <title>The Global Catalogue of Microorganisms (GCM) 10K type strain sequencing project: providing services to taxonomists for standard genome sequencing and annotation.</title>
        <authorList>
            <consortium name="The Broad Institute Genomics Platform"/>
            <consortium name="The Broad Institute Genome Sequencing Center for Infectious Disease"/>
            <person name="Wu L."/>
            <person name="Ma J."/>
        </authorList>
    </citation>
    <scope>NUCLEOTIDE SEQUENCE [LARGE SCALE GENOMIC DNA]</scope>
    <source>
        <strain evidence="3">CCUG 36956</strain>
    </source>
</reference>
<dbReference type="InterPro" id="IPR001763">
    <property type="entry name" value="Rhodanese-like_dom"/>
</dbReference>
<evidence type="ECO:0000313" key="3">
    <source>
        <dbReference type="Proteomes" id="UP001596223"/>
    </source>
</evidence>
<dbReference type="Proteomes" id="UP001596223">
    <property type="component" value="Unassembled WGS sequence"/>
</dbReference>
<evidence type="ECO:0000313" key="2">
    <source>
        <dbReference type="EMBL" id="MFC6013455.1"/>
    </source>
</evidence>
<dbReference type="SMART" id="SM00450">
    <property type="entry name" value="RHOD"/>
    <property type="match status" value="1"/>
</dbReference>
<proteinExistence type="predicted"/>
<dbReference type="Pfam" id="PF00581">
    <property type="entry name" value="Rhodanese"/>
    <property type="match status" value="1"/>
</dbReference>
<sequence>MTYAGDITPEKAWELLTEHPGAVLVDVRTEGEWAAIGIPDTSSIDRPAHFIEWVDGTGTRNPAFDAQLERALAGRPDDAPVVFLCRSGQRSIGAATVATAAGFAPSYNVLDGFEGGPDAFGRRGSVGWRAVGLPWRQA</sequence>
<dbReference type="EMBL" id="JBHSQN010000014">
    <property type="protein sequence ID" value="MFC6013455.1"/>
    <property type="molecule type" value="Genomic_DNA"/>
</dbReference>
<gene>
    <name evidence="2" type="ORF">ACFP3H_20565</name>
</gene>